<keyword evidence="4" id="KW-0812">Transmembrane</keyword>
<dbReference type="Gene3D" id="3.30.450.20">
    <property type="entry name" value="PAS domain"/>
    <property type="match status" value="1"/>
</dbReference>
<dbReference type="CDD" id="cd11386">
    <property type="entry name" value="MCP_signal"/>
    <property type="match status" value="1"/>
</dbReference>
<dbReference type="CDD" id="cd06225">
    <property type="entry name" value="HAMP"/>
    <property type="match status" value="1"/>
</dbReference>
<dbReference type="InterPro" id="IPR033462">
    <property type="entry name" value="Cache_3-Cache_2"/>
</dbReference>
<evidence type="ECO:0000256" key="1">
    <source>
        <dbReference type="ARBA" id="ARBA00023224"/>
    </source>
</evidence>
<dbReference type="SMART" id="SM00283">
    <property type="entry name" value="MA"/>
    <property type="match status" value="1"/>
</dbReference>
<dbReference type="SUPFAM" id="SSF58104">
    <property type="entry name" value="Methyl-accepting chemotaxis protein (MCP) signaling domain"/>
    <property type="match status" value="1"/>
</dbReference>
<evidence type="ECO:0000313" key="8">
    <source>
        <dbReference type="Proteomes" id="UP001479520"/>
    </source>
</evidence>
<dbReference type="InterPro" id="IPR003660">
    <property type="entry name" value="HAMP_dom"/>
</dbReference>
<feature type="transmembrane region" description="Helical" evidence="4">
    <location>
        <begin position="12"/>
        <end position="34"/>
    </location>
</feature>
<dbReference type="Pfam" id="PF17201">
    <property type="entry name" value="Cache_3-Cache_2"/>
    <property type="match status" value="1"/>
</dbReference>
<feature type="transmembrane region" description="Helical" evidence="4">
    <location>
        <begin position="328"/>
        <end position="348"/>
    </location>
</feature>
<dbReference type="Pfam" id="PF00672">
    <property type="entry name" value="HAMP"/>
    <property type="match status" value="1"/>
</dbReference>
<dbReference type="SMART" id="SM00304">
    <property type="entry name" value="HAMP"/>
    <property type="match status" value="1"/>
</dbReference>
<sequence>MMFGKFAYRPIAQQLIMAILAALILVFALMTLIVQKRADGAALSVAEHNLTHEAKLMSGMLDALFDAVRERGSRQSDFFLRYLNGKLEPGEGMARTGDVDLPVMRLGGEVLNANDRVLAAFRNLTGDDAALLVLHSGKVYRLSTLLRNKEGKAMHGVPLPENDPVARSLMADKDYQGLAIRGGKYYFSTVRLLRDGNGKAWGAYSVRISLEEELKRIRAQFGSLVAGKTGYVYIVRPADTKGDGEFVLHPRYQEKLISETDLSAEVKQSVLDLLEKKNGTYRYRMPDGSGSEREKIVVASTSESWGWTVATGSWLEEYLEESHALRDLLIVVSLVAAVVLALVVLVLVNSRLRGLSQLVTEVSRVSAGDLRATVQEDNPDSRNEVHVIAHAFNQMAGSMRKLVSGASQTSGQVGAAANELQGAAQRALESASQASQSASGIAASVEELSVSISQVADNARQAAQISEEAKEVTANGRQVVQRTMQELERVADDIGESARLIESLGERSKQISSVVGVIREIAEQTNLLALNAAIEAARAGEQGRGFAVVADEVRKLAERTALSTQEISTTVSAILQETDNAVGRMQSVSSNMTGSVELAREAGESLTTIDERAEQTVSVIMHIADGTREQSAASQEIARLVEHIAQAAEGTNERALGNRQRAHELERLAAELQAQLSRFTT</sequence>
<evidence type="ECO:0000313" key="7">
    <source>
        <dbReference type="EMBL" id="WZJ22671.1"/>
    </source>
</evidence>
<dbReference type="PROSITE" id="PS50111">
    <property type="entry name" value="CHEMOTAXIS_TRANSDUC_2"/>
    <property type="match status" value="1"/>
</dbReference>
<dbReference type="CDD" id="cd18774">
    <property type="entry name" value="PDC2_HK_sensor"/>
    <property type="match status" value="1"/>
</dbReference>
<feature type="domain" description="HAMP" evidence="6">
    <location>
        <begin position="349"/>
        <end position="404"/>
    </location>
</feature>
<keyword evidence="1 3" id="KW-0807">Transducer</keyword>
<keyword evidence="4" id="KW-1133">Transmembrane helix</keyword>
<evidence type="ECO:0000256" key="2">
    <source>
        <dbReference type="ARBA" id="ARBA00029447"/>
    </source>
</evidence>
<name>A0ABZ2XN46_9RHOO</name>
<dbReference type="PANTHER" id="PTHR32089:SF112">
    <property type="entry name" value="LYSOZYME-LIKE PROTEIN-RELATED"/>
    <property type="match status" value="1"/>
</dbReference>
<dbReference type="PANTHER" id="PTHR32089">
    <property type="entry name" value="METHYL-ACCEPTING CHEMOTAXIS PROTEIN MCPB"/>
    <property type="match status" value="1"/>
</dbReference>
<keyword evidence="8" id="KW-1185">Reference proteome</keyword>
<keyword evidence="4" id="KW-0472">Membrane</keyword>
<protein>
    <submittedName>
        <fullName evidence="7">Methyl-accepting chemotaxis protein</fullName>
    </submittedName>
</protein>
<evidence type="ECO:0000256" key="4">
    <source>
        <dbReference type="SAM" id="Phobius"/>
    </source>
</evidence>
<comment type="similarity">
    <text evidence="2">Belongs to the methyl-accepting chemotaxis (MCP) protein family.</text>
</comment>
<accession>A0ABZ2XN46</accession>
<evidence type="ECO:0000259" key="5">
    <source>
        <dbReference type="PROSITE" id="PS50111"/>
    </source>
</evidence>
<reference evidence="7 8" key="1">
    <citation type="submission" date="2024-04" db="EMBL/GenBank/DDBJ databases">
        <title>Dissimilatory iodate-reducing microorganisms contribute to the enrichment of iodine in groundwater.</title>
        <authorList>
            <person name="Jiang Z."/>
        </authorList>
    </citation>
    <scope>NUCLEOTIDE SEQUENCE [LARGE SCALE GENOMIC DNA]</scope>
    <source>
        <strain evidence="7 8">NCP973</strain>
    </source>
</reference>
<gene>
    <name evidence="7" type="ORF">AADV58_05895</name>
</gene>
<dbReference type="EMBL" id="CP151406">
    <property type="protein sequence ID" value="WZJ22671.1"/>
    <property type="molecule type" value="Genomic_DNA"/>
</dbReference>
<dbReference type="InterPro" id="IPR004089">
    <property type="entry name" value="MCPsignal_dom"/>
</dbReference>
<proteinExistence type="inferred from homology"/>
<dbReference type="Pfam" id="PF00015">
    <property type="entry name" value="MCPsignal"/>
    <property type="match status" value="1"/>
</dbReference>
<dbReference type="PROSITE" id="PS50885">
    <property type="entry name" value="HAMP"/>
    <property type="match status" value="1"/>
</dbReference>
<organism evidence="7 8">
    <name type="scientific">Azonexus hydrophilus</name>
    <dbReference type="NCBI Taxonomy" id="418702"/>
    <lineage>
        <taxon>Bacteria</taxon>
        <taxon>Pseudomonadati</taxon>
        <taxon>Pseudomonadota</taxon>
        <taxon>Betaproteobacteria</taxon>
        <taxon>Rhodocyclales</taxon>
        <taxon>Azonexaceae</taxon>
        <taxon>Azonexus</taxon>
    </lineage>
</organism>
<evidence type="ECO:0000256" key="3">
    <source>
        <dbReference type="PROSITE-ProRule" id="PRU00284"/>
    </source>
</evidence>
<dbReference type="Proteomes" id="UP001479520">
    <property type="component" value="Chromosome"/>
</dbReference>
<feature type="domain" description="Methyl-accepting transducer" evidence="5">
    <location>
        <begin position="409"/>
        <end position="645"/>
    </location>
</feature>
<dbReference type="Gene3D" id="1.10.287.950">
    <property type="entry name" value="Methyl-accepting chemotaxis protein"/>
    <property type="match status" value="1"/>
</dbReference>
<dbReference type="RefSeq" id="WP_341744304.1">
    <property type="nucleotide sequence ID" value="NZ_CP151406.1"/>
</dbReference>
<evidence type="ECO:0000259" key="6">
    <source>
        <dbReference type="PROSITE" id="PS50885"/>
    </source>
</evidence>